<evidence type="ECO:0000313" key="3">
    <source>
        <dbReference type="Proteomes" id="UP001054837"/>
    </source>
</evidence>
<accession>A0AAV4RCS2</accession>
<keyword evidence="3" id="KW-1185">Reference proteome</keyword>
<feature type="region of interest" description="Disordered" evidence="1">
    <location>
        <begin position="1"/>
        <end position="23"/>
    </location>
</feature>
<gene>
    <name evidence="2" type="ORF">CDAR_460281</name>
</gene>
<dbReference type="AlphaFoldDB" id="A0AAV4RCS2"/>
<name>A0AAV4RCS2_9ARAC</name>
<protein>
    <submittedName>
        <fullName evidence="2">Uncharacterized protein</fullName>
    </submittedName>
</protein>
<feature type="compositionally biased region" description="Basic and acidic residues" evidence="1">
    <location>
        <begin position="13"/>
        <end position="23"/>
    </location>
</feature>
<dbReference type="Proteomes" id="UP001054837">
    <property type="component" value="Unassembled WGS sequence"/>
</dbReference>
<comment type="caution">
    <text evidence="2">The sequence shown here is derived from an EMBL/GenBank/DDBJ whole genome shotgun (WGS) entry which is preliminary data.</text>
</comment>
<sequence length="147" mass="16684">MLLPATTTPFPRCPDRKAERDLSKGAGPCVKWRVGSLMIRLNSDSLGLHRLLDLTPSHNQYCEADRFRYTPENLLHVTGVAISHRRRGCINFLCTSPDVPPRRSNHPTRCPSVFWAVPNSRAILTNNICILHAEGFLQKIHCIWFTP</sequence>
<proteinExistence type="predicted"/>
<reference evidence="2 3" key="1">
    <citation type="submission" date="2021-06" db="EMBL/GenBank/DDBJ databases">
        <title>Caerostris darwini draft genome.</title>
        <authorList>
            <person name="Kono N."/>
            <person name="Arakawa K."/>
        </authorList>
    </citation>
    <scope>NUCLEOTIDE SEQUENCE [LARGE SCALE GENOMIC DNA]</scope>
</reference>
<evidence type="ECO:0000256" key="1">
    <source>
        <dbReference type="SAM" id="MobiDB-lite"/>
    </source>
</evidence>
<dbReference type="EMBL" id="BPLQ01005847">
    <property type="protein sequence ID" value="GIY17883.1"/>
    <property type="molecule type" value="Genomic_DNA"/>
</dbReference>
<evidence type="ECO:0000313" key="2">
    <source>
        <dbReference type="EMBL" id="GIY17883.1"/>
    </source>
</evidence>
<organism evidence="2 3">
    <name type="scientific">Caerostris darwini</name>
    <dbReference type="NCBI Taxonomy" id="1538125"/>
    <lineage>
        <taxon>Eukaryota</taxon>
        <taxon>Metazoa</taxon>
        <taxon>Ecdysozoa</taxon>
        <taxon>Arthropoda</taxon>
        <taxon>Chelicerata</taxon>
        <taxon>Arachnida</taxon>
        <taxon>Araneae</taxon>
        <taxon>Araneomorphae</taxon>
        <taxon>Entelegynae</taxon>
        <taxon>Araneoidea</taxon>
        <taxon>Araneidae</taxon>
        <taxon>Caerostris</taxon>
    </lineage>
</organism>